<evidence type="ECO:0000313" key="2">
    <source>
        <dbReference type="EMBL" id="KAH3834752.1"/>
    </source>
</evidence>
<feature type="region of interest" description="Disordered" evidence="1">
    <location>
        <begin position="1"/>
        <end position="66"/>
    </location>
</feature>
<organism evidence="2 3">
    <name type="scientific">Dreissena polymorpha</name>
    <name type="common">Zebra mussel</name>
    <name type="synonym">Mytilus polymorpha</name>
    <dbReference type="NCBI Taxonomy" id="45954"/>
    <lineage>
        <taxon>Eukaryota</taxon>
        <taxon>Metazoa</taxon>
        <taxon>Spiralia</taxon>
        <taxon>Lophotrochozoa</taxon>
        <taxon>Mollusca</taxon>
        <taxon>Bivalvia</taxon>
        <taxon>Autobranchia</taxon>
        <taxon>Heteroconchia</taxon>
        <taxon>Euheterodonta</taxon>
        <taxon>Imparidentia</taxon>
        <taxon>Neoheterodontei</taxon>
        <taxon>Myida</taxon>
        <taxon>Dreissenoidea</taxon>
        <taxon>Dreissenidae</taxon>
        <taxon>Dreissena</taxon>
    </lineage>
</organism>
<protein>
    <submittedName>
        <fullName evidence="2">Uncharacterized protein</fullName>
    </submittedName>
</protein>
<sequence>MPLTSETTCHNNAPRIGHNVSLRCHSHQTQRDTDLPSHRSRSQRYPEMPLTSDTTRHRDDSHIGHN</sequence>
<proteinExistence type="predicted"/>
<evidence type="ECO:0000313" key="3">
    <source>
        <dbReference type="Proteomes" id="UP000828390"/>
    </source>
</evidence>
<feature type="compositionally biased region" description="Polar residues" evidence="1">
    <location>
        <begin position="1"/>
        <end position="11"/>
    </location>
</feature>
<reference evidence="2" key="2">
    <citation type="submission" date="2020-11" db="EMBL/GenBank/DDBJ databases">
        <authorList>
            <person name="McCartney M.A."/>
            <person name="Auch B."/>
            <person name="Kono T."/>
            <person name="Mallez S."/>
            <person name="Becker A."/>
            <person name="Gohl D.M."/>
            <person name="Silverstein K.A.T."/>
            <person name="Koren S."/>
            <person name="Bechman K.B."/>
            <person name="Herman A."/>
            <person name="Abrahante J.E."/>
            <person name="Garbe J."/>
        </authorList>
    </citation>
    <scope>NUCLEOTIDE SEQUENCE</scope>
    <source>
        <strain evidence="2">Duluth1</strain>
        <tissue evidence="2">Whole animal</tissue>
    </source>
</reference>
<gene>
    <name evidence="2" type="ORF">DPMN_108087</name>
</gene>
<keyword evidence="3" id="KW-1185">Reference proteome</keyword>
<dbReference type="Proteomes" id="UP000828390">
    <property type="component" value="Unassembled WGS sequence"/>
</dbReference>
<accession>A0A9D4QLN7</accession>
<feature type="compositionally biased region" description="Basic and acidic residues" evidence="1">
    <location>
        <begin position="54"/>
        <end position="66"/>
    </location>
</feature>
<evidence type="ECO:0000256" key="1">
    <source>
        <dbReference type="SAM" id="MobiDB-lite"/>
    </source>
</evidence>
<dbReference type="EMBL" id="JAIWYP010000004">
    <property type="protein sequence ID" value="KAH3834752.1"/>
    <property type="molecule type" value="Genomic_DNA"/>
</dbReference>
<comment type="caution">
    <text evidence="2">The sequence shown here is derived from an EMBL/GenBank/DDBJ whole genome shotgun (WGS) entry which is preliminary data.</text>
</comment>
<name>A0A9D4QLN7_DREPO</name>
<dbReference type="AlphaFoldDB" id="A0A9D4QLN7"/>
<reference evidence="2" key="1">
    <citation type="journal article" date="2019" name="bioRxiv">
        <title>The Genome of the Zebra Mussel, Dreissena polymorpha: A Resource for Invasive Species Research.</title>
        <authorList>
            <person name="McCartney M.A."/>
            <person name="Auch B."/>
            <person name="Kono T."/>
            <person name="Mallez S."/>
            <person name="Zhang Y."/>
            <person name="Obille A."/>
            <person name="Becker A."/>
            <person name="Abrahante J.E."/>
            <person name="Garbe J."/>
            <person name="Badalamenti J.P."/>
            <person name="Herman A."/>
            <person name="Mangelson H."/>
            <person name="Liachko I."/>
            <person name="Sullivan S."/>
            <person name="Sone E.D."/>
            <person name="Koren S."/>
            <person name="Silverstein K.A.T."/>
            <person name="Beckman K.B."/>
            <person name="Gohl D.M."/>
        </authorList>
    </citation>
    <scope>NUCLEOTIDE SEQUENCE</scope>
    <source>
        <strain evidence="2">Duluth1</strain>
        <tissue evidence="2">Whole animal</tissue>
    </source>
</reference>